<evidence type="ECO:0000256" key="4">
    <source>
        <dbReference type="HAMAP-Rule" id="MF_03005"/>
    </source>
</evidence>
<gene>
    <name evidence="7" type="ORF">UCRPC4_g02768</name>
</gene>
<evidence type="ECO:0000256" key="2">
    <source>
        <dbReference type="ARBA" id="ARBA00022540"/>
    </source>
</evidence>
<dbReference type="AlphaFoldDB" id="A0A0G2H5F9"/>
<dbReference type="EMBL" id="LCWF01000064">
    <property type="protein sequence ID" value="KKY23955.1"/>
    <property type="molecule type" value="Genomic_DNA"/>
</dbReference>
<dbReference type="Gene3D" id="3.40.140.10">
    <property type="entry name" value="Cytidine Deaminase, domain 2"/>
    <property type="match status" value="1"/>
</dbReference>
<comment type="caution">
    <text evidence="7">The sequence shown here is derived from an EMBL/GenBank/DDBJ whole genome shotgun (WGS) entry which is preliminary data.</text>
</comment>
<dbReference type="GO" id="GO:0001732">
    <property type="term" value="P:formation of cytoplasmic translation initiation complex"/>
    <property type="evidence" value="ECO:0007669"/>
    <property type="project" value="UniProtKB-UniRule"/>
</dbReference>
<feature type="region of interest" description="Disordered" evidence="5">
    <location>
        <begin position="343"/>
        <end position="381"/>
    </location>
</feature>
<comment type="subcellular location">
    <subcellularLocation>
        <location evidence="4">Cytoplasm</location>
    </subcellularLocation>
</comment>
<feature type="compositionally biased region" description="Gly residues" evidence="5">
    <location>
        <begin position="343"/>
        <end position="352"/>
    </location>
</feature>
<keyword evidence="1 4" id="KW-0963">Cytoplasm</keyword>
<keyword evidence="3 4" id="KW-0648">Protein biosynthesis</keyword>
<dbReference type="GO" id="GO:0033290">
    <property type="term" value="C:eukaryotic 48S preinitiation complex"/>
    <property type="evidence" value="ECO:0007669"/>
    <property type="project" value="UniProtKB-UniRule"/>
</dbReference>
<dbReference type="GO" id="GO:0003743">
    <property type="term" value="F:translation initiation factor activity"/>
    <property type="evidence" value="ECO:0007669"/>
    <property type="project" value="UniProtKB-UniRule"/>
</dbReference>
<feature type="domain" description="MPN" evidence="6">
    <location>
        <begin position="63"/>
        <end position="199"/>
    </location>
</feature>
<dbReference type="Pfam" id="PF13012">
    <property type="entry name" value="MitMem_reg"/>
    <property type="match status" value="1"/>
</dbReference>
<accession>A0A0G2H5F9</accession>
<dbReference type="PANTHER" id="PTHR10540:SF6">
    <property type="entry name" value="EUKARYOTIC TRANSLATION INITIATION FACTOR 3 SUBUNIT F"/>
    <property type="match status" value="1"/>
</dbReference>
<keyword evidence="2 4" id="KW-0396">Initiation factor</keyword>
<reference evidence="7 8" key="2">
    <citation type="submission" date="2015-05" db="EMBL/GenBank/DDBJ databases">
        <authorList>
            <person name="Morales-Cruz A."/>
            <person name="Amrine K.C."/>
            <person name="Cantu D."/>
        </authorList>
    </citation>
    <scope>NUCLEOTIDE SEQUENCE [LARGE SCALE GENOMIC DNA]</scope>
    <source>
        <strain evidence="7">UCRPC4</strain>
    </source>
</reference>
<dbReference type="PROSITE" id="PS50249">
    <property type="entry name" value="MPN"/>
    <property type="match status" value="1"/>
</dbReference>
<dbReference type="GO" id="GO:0031369">
    <property type="term" value="F:translation initiation factor binding"/>
    <property type="evidence" value="ECO:0007669"/>
    <property type="project" value="InterPro"/>
</dbReference>
<reference evidence="7 8" key="1">
    <citation type="submission" date="2015-05" db="EMBL/GenBank/DDBJ databases">
        <title>Distinctive expansion of gene families associated with plant cell wall degradation and secondary metabolism in the genomes of grapevine trunk pathogens.</title>
        <authorList>
            <person name="Lawrence D.P."/>
            <person name="Travadon R."/>
            <person name="Rolshausen P.E."/>
            <person name="Baumgartner K."/>
        </authorList>
    </citation>
    <scope>NUCLEOTIDE SEQUENCE [LARGE SCALE GENOMIC DNA]</scope>
    <source>
        <strain evidence="7">UCRPC4</strain>
    </source>
</reference>
<evidence type="ECO:0000259" key="6">
    <source>
        <dbReference type="PROSITE" id="PS50249"/>
    </source>
</evidence>
<evidence type="ECO:0000313" key="8">
    <source>
        <dbReference type="Proteomes" id="UP000053317"/>
    </source>
</evidence>
<dbReference type="GO" id="GO:0016282">
    <property type="term" value="C:eukaryotic 43S preinitiation complex"/>
    <property type="evidence" value="ECO:0007669"/>
    <property type="project" value="UniProtKB-UniRule"/>
</dbReference>
<comment type="subunit">
    <text evidence="4">Component of the eukaryotic translation initiation factor 3 (eIF-3) complex.</text>
</comment>
<dbReference type="CDD" id="cd08064">
    <property type="entry name" value="MPN_eIF3f"/>
    <property type="match status" value="1"/>
</dbReference>
<keyword evidence="8" id="KW-1185">Reference proteome</keyword>
<protein>
    <recommendedName>
        <fullName evidence="4">Eukaryotic translation initiation factor 3 subunit F</fullName>
        <shortName evidence="4">eIF3f</shortName>
    </recommendedName>
</protein>
<dbReference type="InterPro" id="IPR037518">
    <property type="entry name" value="MPN"/>
</dbReference>
<dbReference type="OrthoDB" id="25498at2759"/>
<dbReference type="GO" id="GO:0071540">
    <property type="term" value="C:eukaryotic translation initiation factor 3 complex, eIF3e"/>
    <property type="evidence" value="ECO:0007669"/>
    <property type="project" value="EnsemblFungi"/>
</dbReference>
<dbReference type="SMART" id="SM00232">
    <property type="entry name" value="JAB_MPN"/>
    <property type="match status" value="1"/>
</dbReference>
<proteinExistence type="inferred from homology"/>
<dbReference type="PANTHER" id="PTHR10540">
    <property type="entry name" value="EUKARYOTIC TRANSLATION INITIATION FACTOR 3 SUBUNIT F-RELATED"/>
    <property type="match status" value="1"/>
</dbReference>
<dbReference type="Pfam" id="PF01398">
    <property type="entry name" value="JAB"/>
    <property type="match status" value="1"/>
</dbReference>
<evidence type="ECO:0000256" key="1">
    <source>
        <dbReference type="ARBA" id="ARBA00022490"/>
    </source>
</evidence>
<dbReference type="InterPro" id="IPR027531">
    <property type="entry name" value="eIF3f"/>
</dbReference>
<sequence>MLSDEIKANIPKITVAKYVDLIEASSSSQQCFNMAAADSFLHLTRPLGPASLLAPPSTTPLSISLHPQALFSILDHSQRRPPAAPRVIGTLLGSRSEDGTVVSITSSFAVGHTETTDQVEVDMEYQKQMLALHLRANPKEVLVGWYATSSELNTFSALIQNFYGGQGDGTWPWPAVHLTVSTDPGKELEVRTYISSPVGVTAERAADSAAFIPVPYEIKYGDAEKNGLEAIAGAMNQDRSTKVSTDIESLESAIQDVLGMLDRVEHYVEGVLDEEIVPSTALGQYLLNTLALAPKVEIADIERDFNNHIQDVLVVSYLANTIRTQMDLSNRLATSQLTLGGQDGIGGSGGAAGSTEKGGQRGGRQNRERGGQKERATEAAA</sequence>
<comment type="similarity">
    <text evidence="4">Belongs to the eIF-3 subunit F family.</text>
</comment>
<comment type="function">
    <text evidence="4">Component of the eukaryotic translation initiation factor 3 (eIF-3) complex, which is involved in protein synthesis of a specialized repertoire of mRNAs and, together with other initiation factors, stimulates binding of mRNA and methionyl-tRNAi to the 40S ribosome. The eIF-3 complex specifically targets and initiates translation of a subset of mRNAs involved in cell proliferation.</text>
</comment>
<dbReference type="HAMAP" id="MF_03005">
    <property type="entry name" value="eIF3f"/>
    <property type="match status" value="1"/>
</dbReference>
<name>A0A0G2H5F9_PHACM</name>
<feature type="compositionally biased region" description="Basic and acidic residues" evidence="5">
    <location>
        <begin position="365"/>
        <end position="381"/>
    </location>
</feature>
<evidence type="ECO:0000313" key="7">
    <source>
        <dbReference type="EMBL" id="KKY23955.1"/>
    </source>
</evidence>
<dbReference type="InterPro" id="IPR024969">
    <property type="entry name" value="EIF3F/CSN6-like_C"/>
</dbReference>
<organism evidence="7 8">
    <name type="scientific">Phaeomoniella chlamydospora</name>
    <name type="common">Phaeoacremonium chlamydosporum</name>
    <dbReference type="NCBI Taxonomy" id="158046"/>
    <lineage>
        <taxon>Eukaryota</taxon>
        <taxon>Fungi</taxon>
        <taxon>Dikarya</taxon>
        <taxon>Ascomycota</taxon>
        <taxon>Pezizomycotina</taxon>
        <taxon>Eurotiomycetes</taxon>
        <taxon>Chaetothyriomycetidae</taxon>
        <taxon>Phaeomoniellales</taxon>
        <taxon>Phaeomoniellaceae</taxon>
        <taxon>Phaeomoniella</taxon>
    </lineage>
</organism>
<dbReference type="GO" id="GO:0071541">
    <property type="term" value="C:eukaryotic translation initiation factor 3 complex, eIF3m"/>
    <property type="evidence" value="ECO:0007669"/>
    <property type="project" value="EnsemblFungi"/>
</dbReference>
<dbReference type="Proteomes" id="UP000053317">
    <property type="component" value="Unassembled WGS sequence"/>
</dbReference>
<dbReference type="InterPro" id="IPR000555">
    <property type="entry name" value="JAMM/MPN+_dom"/>
</dbReference>
<evidence type="ECO:0000256" key="5">
    <source>
        <dbReference type="SAM" id="MobiDB-lite"/>
    </source>
</evidence>
<dbReference type="FunFam" id="3.40.140.10:FF:000019">
    <property type="entry name" value="Eukaryotic translation initiation factor 3 subunit F"/>
    <property type="match status" value="1"/>
</dbReference>
<dbReference type="GO" id="GO:0008237">
    <property type="term" value="F:metallopeptidase activity"/>
    <property type="evidence" value="ECO:0007669"/>
    <property type="project" value="InterPro"/>
</dbReference>
<evidence type="ECO:0000256" key="3">
    <source>
        <dbReference type="ARBA" id="ARBA00022917"/>
    </source>
</evidence>